<comment type="caution">
    <text evidence="1">The sequence shown here is derived from an EMBL/GenBank/DDBJ whole genome shotgun (WGS) entry which is preliminary data.</text>
</comment>
<organism evidence="1 2">
    <name type="scientific">Popillia japonica</name>
    <name type="common">Japanese beetle</name>
    <dbReference type="NCBI Taxonomy" id="7064"/>
    <lineage>
        <taxon>Eukaryota</taxon>
        <taxon>Metazoa</taxon>
        <taxon>Ecdysozoa</taxon>
        <taxon>Arthropoda</taxon>
        <taxon>Hexapoda</taxon>
        <taxon>Insecta</taxon>
        <taxon>Pterygota</taxon>
        <taxon>Neoptera</taxon>
        <taxon>Endopterygota</taxon>
        <taxon>Coleoptera</taxon>
        <taxon>Polyphaga</taxon>
        <taxon>Scarabaeiformia</taxon>
        <taxon>Scarabaeidae</taxon>
        <taxon>Rutelinae</taxon>
        <taxon>Popillia</taxon>
    </lineage>
</organism>
<accession>A0AAW1HTQ5</accession>
<sequence>MGASRGRALILAEATVIIGYVGKPEDILRRCRICKNHFNIEDIFPLSFRKWKFQSYIYQCLSTGQIRQYPVQVLRMLRK</sequence>
<name>A0AAW1HTQ5_POPJA</name>
<proteinExistence type="predicted"/>
<dbReference type="AlphaFoldDB" id="A0AAW1HTQ5"/>
<evidence type="ECO:0000313" key="2">
    <source>
        <dbReference type="Proteomes" id="UP001458880"/>
    </source>
</evidence>
<evidence type="ECO:0000313" key="1">
    <source>
        <dbReference type="EMBL" id="KAK9679935.1"/>
    </source>
</evidence>
<keyword evidence="2" id="KW-1185">Reference proteome</keyword>
<dbReference type="EMBL" id="JASPKY010000954">
    <property type="protein sequence ID" value="KAK9679935.1"/>
    <property type="molecule type" value="Genomic_DNA"/>
</dbReference>
<reference evidence="1 2" key="1">
    <citation type="journal article" date="2024" name="BMC Genomics">
        <title>De novo assembly and annotation of Popillia japonica's genome with initial clues to its potential as an invasive pest.</title>
        <authorList>
            <person name="Cucini C."/>
            <person name="Boschi S."/>
            <person name="Funari R."/>
            <person name="Cardaioli E."/>
            <person name="Iannotti N."/>
            <person name="Marturano G."/>
            <person name="Paoli F."/>
            <person name="Bruttini M."/>
            <person name="Carapelli A."/>
            <person name="Frati F."/>
            <person name="Nardi F."/>
        </authorList>
    </citation>
    <scope>NUCLEOTIDE SEQUENCE [LARGE SCALE GENOMIC DNA]</scope>
    <source>
        <strain evidence="1">DMR45628</strain>
    </source>
</reference>
<gene>
    <name evidence="1" type="ORF">QE152_g39542</name>
</gene>
<dbReference type="Proteomes" id="UP001458880">
    <property type="component" value="Unassembled WGS sequence"/>
</dbReference>
<protein>
    <submittedName>
        <fullName evidence="1">Uncharacterized protein</fullName>
    </submittedName>
</protein>